<feature type="region of interest" description="Disordered" evidence="1">
    <location>
        <begin position="162"/>
        <end position="183"/>
    </location>
</feature>
<dbReference type="EMBL" id="JAFLNC010000001">
    <property type="protein sequence ID" value="MBO0332612.1"/>
    <property type="molecule type" value="Genomic_DNA"/>
</dbReference>
<sequence length="183" mass="20215">MREDCTKTKTKEELVESPKKLVGGLKVEKPNNAQRIEVRHDRIPELPKQARDRLEEIIGNGIVSPELVQQEDLPVLGIEYEGDQELGSLALISTLGIDNNQYVREQTNALMNATASRKDGAKYMGEQMTASFALIASIAPLDAIESMLASHMVCYTLSNNESAEQSNPHQDNKTIGQCHKPAN</sequence>
<reference evidence="2 3" key="1">
    <citation type="submission" date="2021-03" db="EMBL/GenBank/DDBJ databases">
        <title>Sneathiella sp. CAU 1612 isolated from Kang Won-do.</title>
        <authorList>
            <person name="Kim W."/>
        </authorList>
    </citation>
    <scope>NUCLEOTIDE SEQUENCE [LARGE SCALE GENOMIC DNA]</scope>
    <source>
        <strain evidence="2 3">CAU 1612</strain>
    </source>
</reference>
<keyword evidence="3" id="KW-1185">Reference proteome</keyword>
<proteinExistence type="predicted"/>
<feature type="compositionally biased region" description="Polar residues" evidence="1">
    <location>
        <begin position="162"/>
        <end position="175"/>
    </location>
</feature>
<dbReference type="Proteomes" id="UP000664761">
    <property type="component" value="Unassembled WGS sequence"/>
</dbReference>
<protein>
    <submittedName>
        <fullName evidence="2">Uncharacterized protein</fullName>
    </submittedName>
</protein>
<organism evidence="2 3">
    <name type="scientific">Sneathiella sedimenti</name>
    <dbReference type="NCBI Taxonomy" id="2816034"/>
    <lineage>
        <taxon>Bacteria</taxon>
        <taxon>Pseudomonadati</taxon>
        <taxon>Pseudomonadota</taxon>
        <taxon>Alphaproteobacteria</taxon>
        <taxon>Sneathiellales</taxon>
        <taxon>Sneathiellaceae</taxon>
        <taxon>Sneathiella</taxon>
    </lineage>
</organism>
<dbReference type="RefSeq" id="WP_207042185.1">
    <property type="nucleotide sequence ID" value="NZ_JAFLNC010000001.1"/>
</dbReference>
<accession>A0ABS3F2L6</accession>
<comment type="caution">
    <text evidence="2">The sequence shown here is derived from an EMBL/GenBank/DDBJ whole genome shotgun (WGS) entry which is preliminary data.</text>
</comment>
<evidence type="ECO:0000313" key="2">
    <source>
        <dbReference type="EMBL" id="MBO0332612.1"/>
    </source>
</evidence>
<evidence type="ECO:0000313" key="3">
    <source>
        <dbReference type="Proteomes" id="UP000664761"/>
    </source>
</evidence>
<gene>
    <name evidence="2" type="ORF">J0X12_03240</name>
</gene>
<evidence type="ECO:0000256" key="1">
    <source>
        <dbReference type="SAM" id="MobiDB-lite"/>
    </source>
</evidence>
<name>A0ABS3F2L6_9PROT</name>